<evidence type="ECO:0000313" key="3">
    <source>
        <dbReference type="Proteomes" id="UP000202158"/>
    </source>
</evidence>
<evidence type="ECO:0000313" key="2">
    <source>
        <dbReference type="EMBL" id="AOV61287.1"/>
    </source>
</evidence>
<proteinExistence type="predicted"/>
<protein>
    <submittedName>
        <fullName evidence="2">Uncharacterized protein</fullName>
    </submittedName>
</protein>
<dbReference type="EMBL" id="KU686209">
    <property type="protein sequence ID" value="AOV61287.1"/>
    <property type="molecule type" value="Genomic_DNA"/>
</dbReference>
<feature type="region of interest" description="Disordered" evidence="1">
    <location>
        <begin position="83"/>
        <end position="106"/>
    </location>
</feature>
<dbReference type="KEGG" id="vg:30306097"/>
<reference evidence="2 3" key="1">
    <citation type="journal article" date="2016" name="Virology">
        <title>The genomic content and context of auxiliary metabolic genes in marine cyanomyoviruses.</title>
        <authorList>
            <person name="Crummett L.T."/>
            <person name="Puxty R.J."/>
            <person name="Weihe C."/>
            <person name="Marston M.F."/>
            <person name="Martiny J.B."/>
        </authorList>
    </citation>
    <scope>NUCLEOTIDE SEQUENCE [LARGE SCALE GENOMIC DNA]</scope>
    <source>
        <strain evidence="2">1209TA19</strain>
    </source>
</reference>
<sequence length="132" mass="15976">MDQCSNKIMNYKYPLYAPYWKVDLFHKAWYNTLSSLFQMINVKDHEDGSFTIEWDENDPAESILNDWTKEDFINFFRYCAERENTKESGEESQEDYYNSESEGKDFDERYDQYIQATNEEIFRIEGDELSED</sequence>
<evidence type="ECO:0000256" key="1">
    <source>
        <dbReference type="SAM" id="MobiDB-lite"/>
    </source>
</evidence>
<gene>
    <name evidence="2" type="ORF">T191209_027</name>
</gene>
<dbReference type="RefSeq" id="YP_009320939.1">
    <property type="nucleotide sequence ID" value="NC_031903.1"/>
</dbReference>
<dbReference type="OrthoDB" id="23771at10239"/>
<dbReference type="Proteomes" id="UP000202158">
    <property type="component" value="Segment"/>
</dbReference>
<accession>A0A1D8KRU9</accession>
<organism evidence="2 3">
    <name type="scientific">Synechococcus phage S-CAM22</name>
    <dbReference type="NCBI Taxonomy" id="1883365"/>
    <lineage>
        <taxon>Viruses</taxon>
        <taxon>Duplodnaviria</taxon>
        <taxon>Heunggongvirae</taxon>
        <taxon>Uroviricota</taxon>
        <taxon>Caudoviricetes</taxon>
        <taxon>Pantevenvirales</taxon>
        <taxon>Kyanoviridae</taxon>
        <taxon>Alisovirus</taxon>
        <taxon>Alisovirus socal22</taxon>
    </lineage>
</organism>
<name>A0A1D8KRU9_9CAUD</name>
<dbReference type="GeneID" id="30306097"/>